<evidence type="ECO:0000313" key="5">
    <source>
        <dbReference type="Proteomes" id="UP000886520"/>
    </source>
</evidence>
<dbReference type="EMBL" id="JABFUD020000018">
    <property type="protein sequence ID" value="KAI5066033.1"/>
    <property type="molecule type" value="Genomic_DNA"/>
</dbReference>
<keyword evidence="5" id="KW-1185">Reference proteome</keyword>
<dbReference type="PANTHER" id="PTHR31642:SF310">
    <property type="entry name" value="FATTY ALCOHOL:CAFFEOYL-COA ACYLTRANSFERASE"/>
    <property type="match status" value="1"/>
</dbReference>
<comment type="similarity">
    <text evidence="1">Belongs to the plant acyltransferase family.</text>
</comment>
<dbReference type="Pfam" id="PF02458">
    <property type="entry name" value="Transferase"/>
    <property type="match status" value="1"/>
</dbReference>
<dbReference type="GO" id="GO:0016747">
    <property type="term" value="F:acyltransferase activity, transferring groups other than amino-acyl groups"/>
    <property type="evidence" value="ECO:0007669"/>
    <property type="project" value="TreeGrafter"/>
</dbReference>
<name>A0A9D4UEJ9_ADICA</name>
<dbReference type="AlphaFoldDB" id="A0A9D4UEJ9"/>
<evidence type="ECO:0000256" key="1">
    <source>
        <dbReference type="ARBA" id="ARBA00009861"/>
    </source>
</evidence>
<evidence type="ECO:0000313" key="3">
    <source>
        <dbReference type="EMBL" id="KAI5066033.1"/>
    </source>
</evidence>
<dbReference type="PANTHER" id="PTHR31642">
    <property type="entry name" value="TRICHOTHECENE 3-O-ACETYLTRANSFERASE"/>
    <property type="match status" value="1"/>
</dbReference>
<dbReference type="EMBL" id="JABFUD020000018">
    <property type="protein sequence ID" value="KAI5066671.1"/>
    <property type="molecule type" value="Genomic_DNA"/>
</dbReference>
<gene>
    <name evidence="3" type="ORF">GOP47_0018657</name>
    <name evidence="4" type="ORF">GOP47_0019295</name>
</gene>
<organism evidence="3 5">
    <name type="scientific">Adiantum capillus-veneris</name>
    <name type="common">Maidenhair fern</name>
    <dbReference type="NCBI Taxonomy" id="13818"/>
    <lineage>
        <taxon>Eukaryota</taxon>
        <taxon>Viridiplantae</taxon>
        <taxon>Streptophyta</taxon>
        <taxon>Embryophyta</taxon>
        <taxon>Tracheophyta</taxon>
        <taxon>Polypodiopsida</taxon>
        <taxon>Polypodiidae</taxon>
        <taxon>Polypodiales</taxon>
        <taxon>Pteridineae</taxon>
        <taxon>Pteridaceae</taxon>
        <taxon>Vittarioideae</taxon>
        <taxon>Adiantum</taxon>
    </lineage>
</organism>
<dbReference type="InterPro" id="IPR050317">
    <property type="entry name" value="Plant_Fungal_Acyltransferase"/>
</dbReference>
<evidence type="ECO:0000313" key="4">
    <source>
        <dbReference type="EMBL" id="KAI5066671.1"/>
    </source>
</evidence>
<dbReference type="Gene3D" id="3.30.559.10">
    <property type="entry name" value="Chloramphenicol acetyltransferase-like domain"/>
    <property type="match status" value="2"/>
</dbReference>
<comment type="caution">
    <text evidence="3">The sequence shown here is derived from an EMBL/GenBank/DDBJ whole genome shotgun (WGS) entry which is preliminary data.</text>
</comment>
<proteinExistence type="inferred from homology"/>
<dbReference type="InterPro" id="IPR023213">
    <property type="entry name" value="CAT-like_dom_sf"/>
</dbReference>
<evidence type="ECO:0000256" key="2">
    <source>
        <dbReference type="ARBA" id="ARBA00022679"/>
    </source>
</evidence>
<dbReference type="Proteomes" id="UP000886520">
    <property type="component" value="Chromosome 18"/>
</dbReference>
<keyword evidence="2" id="KW-0808">Transferase</keyword>
<sequence length="462" mass="50786">MAKIHIVETSLVKPATPTKRHTLALNGLDLYWSEFGYARTVHFYRTQPGHHDFKAIVQSLRNSLSMLLVHFYPVAGRLVPHTSDDNVDSGDPPLIVLDCNDTGVEFIEACCLDVDFGQLQGKGFRVQDFFARLTRTESRLRPEDPIMSVQVTSFLGGGMAIGCSSDHTLFDGFSFACMMKSWAELCNGVPALSAPPHHLRHQLDSVSPRQLPRLRTRGRPAIAPHDDLEVRMVPVTANTVEKLKAEATDGGPFTSFECLAAHVWKARTRADTLTQQGEDARAALRFRVNVRARLVPKLAETSFGPGVIHALVGPVTAGELNKESLGATASRIHEAVLLYTNPTKIKQELERYDAGEMVYVWDNHAELQHPSVVVTEIVDLRTIGFYDADFGWGELKAIRPATMRGSGVFSLAPPPPPPRPPLIGGGSVEPHCKLELIVRLTSKEMGGFLPSLLSVPWPPNGM</sequence>
<dbReference type="OrthoDB" id="1862401at2759"/>
<accession>A0A9D4UEJ9</accession>
<protein>
    <submittedName>
        <fullName evidence="3">Uncharacterized protein</fullName>
    </submittedName>
</protein>
<reference evidence="3" key="1">
    <citation type="submission" date="2021-01" db="EMBL/GenBank/DDBJ databases">
        <title>Adiantum capillus-veneris genome.</title>
        <authorList>
            <person name="Fang Y."/>
            <person name="Liao Q."/>
        </authorList>
    </citation>
    <scope>NUCLEOTIDE SEQUENCE</scope>
    <source>
        <strain evidence="3">H3</strain>
        <tissue evidence="3">Leaf</tissue>
    </source>
</reference>